<dbReference type="RefSeq" id="WP_073299841.1">
    <property type="nucleotide sequence ID" value="NZ_FQXA01000002.1"/>
</dbReference>
<protein>
    <submittedName>
        <fullName evidence="1">Uncharacterized protein</fullName>
    </submittedName>
</protein>
<evidence type="ECO:0000313" key="1">
    <source>
        <dbReference type="EMBL" id="SHG80018.1"/>
    </source>
</evidence>
<accession>A0A1M5MRT7</accession>
<name>A0A1M5MRT7_9GAMM</name>
<dbReference type="InterPro" id="IPR056209">
    <property type="entry name" value="SU10_adaptor"/>
</dbReference>
<sequence>MAITTVGEVIRRVKLILQEVTQNGTRWTNEELLGWLNESYQAIVAIKPDASSVNKVVDCVVGSRQELPADGHRLLDVVRNTAAGSNGYSVMKTSRNALDATRRGWHGETPSVTIEQFVFDDHDPRHFYVYPPAAATAKLEIIYSAVPQPHANAQATASSTEVIRLGDSFAPAIVDYILARAYSKDAEHAANLQRAQMHSSSFVNMLGAEAQAGIVFSPNRERAGKGAPA</sequence>
<dbReference type="GeneID" id="98638171"/>
<dbReference type="EMBL" id="FQXA01000002">
    <property type="protein sequence ID" value="SHG80018.1"/>
    <property type="molecule type" value="Genomic_DNA"/>
</dbReference>
<organism evidence="1 2">
    <name type="scientific">Stutzerimonas xanthomarina DSM 18231</name>
    <dbReference type="NCBI Taxonomy" id="1403346"/>
    <lineage>
        <taxon>Bacteria</taxon>
        <taxon>Pseudomonadati</taxon>
        <taxon>Pseudomonadota</taxon>
        <taxon>Gammaproteobacteria</taxon>
        <taxon>Pseudomonadales</taxon>
        <taxon>Pseudomonadaceae</taxon>
        <taxon>Stutzerimonas</taxon>
    </lineage>
</organism>
<gene>
    <name evidence="1" type="ORF">SAMN02744645_1451</name>
</gene>
<proteinExistence type="predicted"/>
<reference evidence="1 2" key="1">
    <citation type="submission" date="2016-11" db="EMBL/GenBank/DDBJ databases">
        <authorList>
            <person name="Jaros S."/>
            <person name="Januszkiewicz K."/>
            <person name="Wedrychowicz H."/>
        </authorList>
    </citation>
    <scope>NUCLEOTIDE SEQUENCE [LARGE SCALE GENOMIC DNA]</scope>
    <source>
        <strain evidence="1 2">DSM 18231</strain>
    </source>
</reference>
<dbReference type="Pfam" id="PF24175">
    <property type="entry name" value="SU10_adaptor"/>
    <property type="match status" value="1"/>
</dbReference>
<dbReference type="Proteomes" id="UP000184000">
    <property type="component" value="Unassembled WGS sequence"/>
</dbReference>
<evidence type="ECO:0000313" key="2">
    <source>
        <dbReference type="Proteomes" id="UP000184000"/>
    </source>
</evidence>
<dbReference type="AlphaFoldDB" id="A0A1M5MRT7"/>